<dbReference type="InterPro" id="IPR001757">
    <property type="entry name" value="P_typ_ATPase"/>
</dbReference>
<dbReference type="Gene3D" id="3.40.1110.10">
    <property type="entry name" value="Calcium-transporting ATPase, cytoplasmic domain N"/>
    <property type="match status" value="1"/>
</dbReference>
<dbReference type="SFLD" id="SFLDF00027">
    <property type="entry name" value="p-type_atpase"/>
    <property type="match status" value="1"/>
</dbReference>
<keyword evidence="4 15" id="KW-0479">Metal-binding</keyword>
<name>A0A261Y2Y9_9FUNG</name>
<evidence type="ECO:0000256" key="13">
    <source>
        <dbReference type="PIRSR" id="PIRSR606539-1"/>
    </source>
</evidence>
<comment type="subcellular location">
    <subcellularLocation>
        <location evidence="1 16">Membrane</location>
        <topology evidence="1 16">Multi-pass membrane protein</topology>
    </subcellularLocation>
</comment>
<dbReference type="GO" id="GO:0140326">
    <property type="term" value="F:ATPase-coupled intramembrane lipid transporter activity"/>
    <property type="evidence" value="ECO:0007669"/>
    <property type="project" value="UniProtKB-EC"/>
</dbReference>
<comment type="cofactor">
    <cofactor evidence="15">
        <name>Mg(2+)</name>
        <dbReference type="ChEBI" id="CHEBI:18420"/>
    </cofactor>
</comment>
<feature type="transmembrane region" description="Helical" evidence="16">
    <location>
        <begin position="887"/>
        <end position="907"/>
    </location>
</feature>
<keyword evidence="5 14" id="KW-0547">Nucleotide-binding</keyword>
<comment type="caution">
    <text evidence="18">The sequence shown here is derived from an EMBL/GenBank/DDBJ whole genome shotgun (WGS) entry which is preliminary data.</text>
</comment>
<keyword evidence="19" id="KW-1185">Reference proteome</keyword>
<feature type="transmembrane region" description="Helical" evidence="16">
    <location>
        <begin position="931"/>
        <end position="956"/>
    </location>
</feature>
<dbReference type="Gene3D" id="3.40.50.1000">
    <property type="entry name" value="HAD superfamily/HAD-like"/>
    <property type="match status" value="1"/>
</dbReference>
<feature type="active site" description="4-aspartylphosphate intermediate" evidence="13">
    <location>
        <position position="242"/>
    </location>
</feature>
<keyword evidence="3 16" id="KW-0812">Transmembrane</keyword>
<feature type="binding site" evidence="14">
    <location>
        <position position="510"/>
    </location>
    <ligand>
        <name>ATP</name>
        <dbReference type="ChEBI" id="CHEBI:30616"/>
    </ligand>
</feature>
<feature type="binding site" evidence="14">
    <location>
        <position position="465"/>
    </location>
    <ligand>
        <name>ATP</name>
        <dbReference type="ChEBI" id="CHEBI:30616"/>
    </ligand>
</feature>
<dbReference type="SFLD" id="SFLDS00003">
    <property type="entry name" value="Haloacid_Dehalogenase"/>
    <property type="match status" value="1"/>
</dbReference>
<dbReference type="PANTHER" id="PTHR24092">
    <property type="entry name" value="PROBABLE PHOSPHOLIPID-TRANSPORTING ATPASE"/>
    <property type="match status" value="1"/>
</dbReference>
<dbReference type="GO" id="GO:0005886">
    <property type="term" value="C:plasma membrane"/>
    <property type="evidence" value="ECO:0007669"/>
    <property type="project" value="TreeGrafter"/>
</dbReference>
<feature type="transmembrane region" description="Helical" evidence="16">
    <location>
        <begin position="164"/>
        <end position="185"/>
    </location>
</feature>
<reference evidence="18 19" key="1">
    <citation type="journal article" date="2017" name="Mycologia">
        <title>Bifiguratus adelaidae, gen. et sp. nov., a new member of Mucoromycotina in endophytic and soil-dwelling habitats.</title>
        <authorList>
            <person name="Torres-Cruz T.J."/>
            <person name="Billingsley Tobias T.L."/>
            <person name="Almatruk M."/>
            <person name="Hesse C."/>
            <person name="Kuske C.R."/>
            <person name="Desiro A."/>
            <person name="Benucci G.M."/>
            <person name="Bonito G."/>
            <person name="Stajich J.E."/>
            <person name="Dunlap C."/>
            <person name="Arnold A.E."/>
            <person name="Porras-Alfaro A."/>
        </authorList>
    </citation>
    <scope>NUCLEOTIDE SEQUENCE [LARGE SCALE GENOMIC DNA]</scope>
    <source>
        <strain evidence="18 19">AZ0501</strain>
    </source>
</reference>
<dbReference type="PROSITE" id="PS00154">
    <property type="entry name" value="ATPASE_E1_E2"/>
    <property type="match status" value="1"/>
</dbReference>
<dbReference type="GO" id="GO:0032456">
    <property type="term" value="P:endocytic recycling"/>
    <property type="evidence" value="ECO:0007669"/>
    <property type="project" value="TreeGrafter"/>
</dbReference>
<dbReference type="FunFam" id="3.40.50.1000:FF:000084">
    <property type="entry name" value="Phospholipid-transporting ATPase"/>
    <property type="match status" value="1"/>
</dbReference>
<dbReference type="Pfam" id="PF13246">
    <property type="entry name" value="Cation_ATPase"/>
    <property type="match status" value="1"/>
</dbReference>
<keyword evidence="9 16" id="KW-1133">Transmembrane helix</keyword>
<evidence type="ECO:0000313" key="18">
    <source>
        <dbReference type="EMBL" id="OZJ04952.1"/>
    </source>
</evidence>
<dbReference type="OrthoDB" id="377733at2759"/>
<dbReference type="Gene3D" id="2.70.150.10">
    <property type="entry name" value="Calcium-transporting ATPase, cytoplasmic transduction domain A"/>
    <property type="match status" value="1"/>
</dbReference>
<keyword evidence="6 14" id="KW-0067">ATP-binding</keyword>
<dbReference type="InterPro" id="IPR006539">
    <property type="entry name" value="P-type_ATPase_IV"/>
</dbReference>
<comment type="catalytic activity">
    <reaction evidence="11 16">
        <text>ATP + H2O + phospholipidSide 1 = ADP + phosphate + phospholipidSide 2.</text>
        <dbReference type="EC" id="7.6.2.1"/>
    </reaction>
</comment>
<dbReference type="InterPro" id="IPR018303">
    <property type="entry name" value="ATPase_P-typ_P_site"/>
</dbReference>
<feature type="transmembrane region" description="Helical" evidence="16">
    <location>
        <begin position="848"/>
        <end position="867"/>
    </location>
</feature>
<accession>A0A261Y2Y9</accession>
<evidence type="ECO:0000256" key="5">
    <source>
        <dbReference type="ARBA" id="ARBA00022741"/>
    </source>
</evidence>
<feature type="binding site" evidence="14">
    <location>
        <position position="801"/>
    </location>
    <ligand>
        <name>ATP</name>
        <dbReference type="ChEBI" id="CHEBI:30616"/>
    </ligand>
</feature>
<dbReference type="PANTHER" id="PTHR24092:SF174">
    <property type="entry name" value="PHOSPHOLIPID-TRANSPORTING ATPASE DNF3-RELATED"/>
    <property type="match status" value="1"/>
</dbReference>
<evidence type="ECO:0000256" key="9">
    <source>
        <dbReference type="ARBA" id="ARBA00022989"/>
    </source>
</evidence>
<feature type="transmembrane region" description="Helical" evidence="16">
    <location>
        <begin position="1051"/>
        <end position="1073"/>
    </location>
</feature>
<dbReference type="NCBIfam" id="TIGR01652">
    <property type="entry name" value="ATPase-Plipid"/>
    <property type="match status" value="1"/>
</dbReference>
<feature type="binding site" evidence="14">
    <location>
        <position position="776"/>
    </location>
    <ligand>
        <name>ATP</name>
        <dbReference type="ChEBI" id="CHEBI:30616"/>
    </ligand>
</feature>
<protein>
    <recommendedName>
        <fullName evidence="16">Phospholipid-transporting ATPase</fullName>
        <ecNumber evidence="16">7.6.2.1</ecNumber>
    </recommendedName>
</protein>
<feature type="binding site" evidence="14">
    <location>
        <position position="684"/>
    </location>
    <ligand>
        <name>ATP</name>
        <dbReference type="ChEBI" id="CHEBI:30616"/>
    </ligand>
</feature>
<evidence type="ECO:0000256" key="15">
    <source>
        <dbReference type="PIRSR" id="PIRSR606539-3"/>
    </source>
</evidence>
<dbReference type="SUPFAM" id="SSF81660">
    <property type="entry name" value="Metal cation-transporting ATPase, ATP-binding domain N"/>
    <property type="match status" value="1"/>
</dbReference>
<evidence type="ECO:0000256" key="2">
    <source>
        <dbReference type="ARBA" id="ARBA00008109"/>
    </source>
</evidence>
<evidence type="ECO:0000256" key="10">
    <source>
        <dbReference type="ARBA" id="ARBA00023136"/>
    </source>
</evidence>
<feature type="binding site" evidence="14">
    <location>
        <position position="686"/>
    </location>
    <ligand>
        <name>ATP</name>
        <dbReference type="ChEBI" id="CHEBI:30616"/>
    </ligand>
</feature>
<feature type="binding site" evidence="14">
    <location>
        <position position="244"/>
    </location>
    <ligand>
        <name>ATP</name>
        <dbReference type="ChEBI" id="CHEBI:30616"/>
    </ligand>
</feature>
<feature type="transmembrane region" description="Helical" evidence="16">
    <location>
        <begin position="1009"/>
        <end position="1031"/>
    </location>
</feature>
<dbReference type="InterPro" id="IPR036412">
    <property type="entry name" value="HAD-like_sf"/>
</dbReference>
<feature type="binding site" evidence="14">
    <location>
        <position position="770"/>
    </location>
    <ligand>
        <name>ATP</name>
        <dbReference type="ChEBI" id="CHEBI:30616"/>
    </ligand>
</feature>
<comment type="catalytic activity">
    <reaction evidence="12">
        <text>a 1,2-diacyl-sn-glycero-3-phosphoethanolamine(out) + ATP + H2O = a 1,2-diacyl-sn-glycero-3-phosphoethanolamine(in) + ADP + phosphate + H(+)</text>
        <dbReference type="Rhea" id="RHEA:66132"/>
        <dbReference type="ChEBI" id="CHEBI:15377"/>
        <dbReference type="ChEBI" id="CHEBI:15378"/>
        <dbReference type="ChEBI" id="CHEBI:30616"/>
        <dbReference type="ChEBI" id="CHEBI:43474"/>
        <dbReference type="ChEBI" id="CHEBI:64612"/>
        <dbReference type="ChEBI" id="CHEBI:456216"/>
    </reaction>
    <physiologicalReaction direction="left-to-right" evidence="12">
        <dbReference type="Rhea" id="RHEA:66133"/>
    </physiologicalReaction>
</comment>
<gene>
    <name evidence="18" type="ORF">BZG36_01779</name>
</gene>
<dbReference type="PRINTS" id="PR00119">
    <property type="entry name" value="CATATPASE"/>
</dbReference>
<dbReference type="GO" id="GO:0000287">
    <property type="term" value="F:magnesium ion binding"/>
    <property type="evidence" value="ECO:0007669"/>
    <property type="project" value="UniProtKB-UniRule"/>
</dbReference>
<feature type="binding site" evidence="15">
    <location>
        <position position="801"/>
    </location>
    <ligand>
        <name>Mg(2+)</name>
        <dbReference type="ChEBI" id="CHEBI:18420"/>
    </ligand>
</feature>
<evidence type="ECO:0000256" key="6">
    <source>
        <dbReference type="ARBA" id="ARBA00022840"/>
    </source>
</evidence>
<keyword evidence="7 15" id="KW-0460">Magnesium</keyword>
<keyword evidence="8 16" id="KW-1278">Translocase</keyword>
<evidence type="ECO:0000256" key="11">
    <source>
        <dbReference type="ARBA" id="ARBA00034036"/>
    </source>
</evidence>
<dbReference type="InterPro" id="IPR044492">
    <property type="entry name" value="P_typ_ATPase_HD_dom"/>
</dbReference>
<comment type="similarity">
    <text evidence="2 16">Belongs to the cation transport ATPase (P-type) (TC 3.A.3) family. Type IV subfamily.</text>
</comment>
<dbReference type="EC" id="7.6.2.1" evidence="16"/>
<dbReference type="GO" id="GO:0005802">
    <property type="term" value="C:trans-Golgi network"/>
    <property type="evidence" value="ECO:0007669"/>
    <property type="project" value="TreeGrafter"/>
</dbReference>
<feature type="domain" description="P-type ATPase C-terminal" evidence="17">
    <location>
        <begin position="823"/>
        <end position="1078"/>
    </location>
</feature>
<feature type="non-terminal residue" evidence="18">
    <location>
        <position position="1"/>
    </location>
</feature>
<dbReference type="InterPro" id="IPR032630">
    <property type="entry name" value="P_typ_ATPase_c"/>
</dbReference>
<dbReference type="NCBIfam" id="TIGR01494">
    <property type="entry name" value="ATPase_P-type"/>
    <property type="match status" value="1"/>
</dbReference>
<evidence type="ECO:0000259" key="17">
    <source>
        <dbReference type="Pfam" id="PF16212"/>
    </source>
</evidence>
<feature type="binding site" evidence="15">
    <location>
        <position position="797"/>
    </location>
    <ligand>
        <name>Mg(2+)</name>
        <dbReference type="ChEBI" id="CHEBI:18420"/>
    </ligand>
</feature>
<evidence type="ECO:0000256" key="14">
    <source>
        <dbReference type="PIRSR" id="PIRSR606539-2"/>
    </source>
</evidence>
<dbReference type="GO" id="GO:0016887">
    <property type="term" value="F:ATP hydrolysis activity"/>
    <property type="evidence" value="ECO:0007669"/>
    <property type="project" value="InterPro"/>
</dbReference>
<evidence type="ECO:0000256" key="8">
    <source>
        <dbReference type="ARBA" id="ARBA00022967"/>
    </source>
</evidence>
<dbReference type="EMBL" id="MVBO01000025">
    <property type="protein sequence ID" value="OZJ04952.1"/>
    <property type="molecule type" value="Genomic_DNA"/>
</dbReference>
<organism evidence="18 19">
    <name type="scientific">Bifiguratus adelaidae</name>
    <dbReference type="NCBI Taxonomy" id="1938954"/>
    <lineage>
        <taxon>Eukaryota</taxon>
        <taxon>Fungi</taxon>
        <taxon>Fungi incertae sedis</taxon>
        <taxon>Mucoromycota</taxon>
        <taxon>Mucoromycotina</taxon>
        <taxon>Endogonomycetes</taxon>
        <taxon>Endogonales</taxon>
        <taxon>Endogonales incertae sedis</taxon>
        <taxon>Bifiguratus</taxon>
    </lineage>
</organism>
<feature type="transmembrane region" description="Helical" evidence="16">
    <location>
        <begin position="976"/>
        <end position="997"/>
    </location>
</feature>
<evidence type="ECO:0000313" key="19">
    <source>
        <dbReference type="Proteomes" id="UP000242875"/>
    </source>
</evidence>
<dbReference type="GO" id="GO:0045332">
    <property type="term" value="P:phospholipid translocation"/>
    <property type="evidence" value="ECO:0007669"/>
    <property type="project" value="TreeGrafter"/>
</dbReference>
<feature type="binding site" evidence="14">
    <location>
        <position position="243"/>
    </location>
    <ligand>
        <name>ATP</name>
        <dbReference type="ChEBI" id="CHEBI:30616"/>
    </ligand>
</feature>
<keyword evidence="10 16" id="KW-0472">Membrane</keyword>
<evidence type="ECO:0000256" key="7">
    <source>
        <dbReference type="ARBA" id="ARBA00022842"/>
    </source>
</evidence>
<feature type="binding site" evidence="14">
    <location>
        <position position="800"/>
    </location>
    <ligand>
        <name>ATP</name>
        <dbReference type="ChEBI" id="CHEBI:30616"/>
    </ligand>
</feature>
<dbReference type="SFLD" id="SFLDG00002">
    <property type="entry name" value="C1.7:_P-type_atpase_like"/>
    <property type="match status" value="1"/>
</dbReference>
<evidence type="ECO:0000256" key="3">
    <source>
        <dbReference type="ARBA" id="ARBA00022692"/>
    </source>
</evidence>
<evidence type="ECO:0000256" key="12">
    <source>
        <dbReference type="ARBA" id="ARBA00049128"/>
    </source>
</evidence>
<feature type="binding site" evidence="14">
    <location>
        <position position="533"/>
    </location>
    <ligand>
        <name>ATP</name>
        <dbReference type="ChEBI" id="CHEBI:30616"/>
    </ligand>
</feature>
<feature type="binding site" evidence="14">
    <location>
        <position position="685"/>
    </location>
    <ligand>
        <name>ATP</name>
        <dbReference type="ChEBI" id="CHEBI:30616"/>
    </ligand>
</feature>
<feature type="binding site" evidence="14">
    <location>
        <position position="242"/>
    </location>
    <ligand>
        <name>ATP</name>
        <dbReference type="ChEBI" id="CHEBI:30616"/>
    </ligand>
</feature>
<dbReference type="AlphaFoldDB" id="A0A261Y2Y9"/>
<evidence type="ECO:0000256" key="1">
    <source>
        <dbReference type="ARBA" id="ARBA00004141"/>
    </source>
</evidence>
<dbReference type="Proteomes" id="UP000242875">
    <property type="component" value="Unassembled WGS sequence"/>
</dbReference>
<dbReference type="Pfam" id="PF00702">
    <property type="entry name" value="Hydrolase"/>
    <property type="match status" value="1"/>
</dbReference>
<dbReference type="Pfam" id="PF16212">
    <property type="entry name" value="PhoLip_ATPase_C"/>
    <property type="match status" value="1"/>
</dbReference>
<evidence type="ECO:0000256" key="4">
    <source>
        <dbReference type="ARBA" id="ARBA00022723"/>
    </source>
</evidence>
<dbReference type="GO" id="GO:0006892">
    <property type="term" value="P:post-Golgi vesicle-mediated transport"/>
    <property type="evidence" value="ECO:0007669"/>
    <property type="project" value="TreeGrafter"/>
</dbReference>
<feature type="binding site" evidence="15">
    <location>
        <position position="244"/>
    </location>
    <ligand>
        <name>Mg(2+)</name>
        <dbReference type="ChEBI" id="CHEBI:18420"/>
    </ligand>
</feature>
<dbReference type="InterPro" id="IPR023299">
    <property type="entry name" value="ATPase_P-typ_cyto_dom_N"/>
</dbReference>
<feature type="binding site" evidence="15">
    <location>
        <position position="242"/>
    </location>
    <ligand>
        <name>Mg(2+)</name>
        <dbReference type="ChEBI" id="CHEBI:18420"/>
    </ligand>
</feature>
<proteinExistence type="inferred from homology"/>
<feature type="transmembrane region" description="Helical" evidence="16">
    <location>
        <begin position="122"/>
        <end position="144"/>
    </location>
</feature>
<evidence type="ECO:0000256" key="16">
    <source>
        <dbReference type="RuleBase" id="RU362033"/>
    </source>
</evidence>
<feature type="binding site" evidence="14">
    <location>
        <position position="604"/>
    </location>
    <ligand>
        <name>ATP</name>
        <dbReference type="ChEBI" id="CHEBI:30616"/>
    </ligand>
</feature>
<sequence length="1111" mass="124264">QCHVETAALDGETNLKQRSALAPRLPQVGFASPEGLSTLTGIVGTETPNNDLYNFDGYFEEPSGKRLPLTVQNILLRGTLLRNTHCVHGLILSTGEDTKIRQNANRNIRTKAPTLQRQVNKVIIIIFTFLILLSGIFTGLSLNWQHKNITRMWYLDLVHHTQDPAQTVFQFIILFNTVIPISLYVTMEIVKLAQAYFIGQDVTMYYDPPQTGDDHPVQGTPARALTSTINEELGQVDIVFSDKTGTLTDNVMQFRKCSVGGWAYVHEEQPTASRSPAVDEEQRMADAEWQEVKDGGNVSIKWSHTIAIDTPGRRRSIRDTLRHSLHQVKEHWYRHPSPVGGEEVELVTAMGGAELAQVKTSRRPMMTSNESDVTEVFSADSKSVRKDASLLRSLSPSELVPDRHPRPTSLGATVSLQTQIHDGANQTPFVQRARFFLLAIALCHTVLPEVTADGSLKYQAASPDEYALVSAAKELGFVVLERSHRKLVVCSTHEDAQVKHTFEILDLIEFTSKRKRQSVIVRLPDGRIVLLCKGADTTILERVLKPNHDKEGIDQTASTMDEVVGDVDPIASAAAYRDPPLGDEAWEYARTLQHIQQFATDGLRTLLYAHRFLSPQEYTHWNRAYTEANMALRDRQIRVEQVAEDIEVNMRLTGATAIEDKLQQGVPDAIDRLRRAGMKIWMLTGDKRETAINIGHSCKLIRDDSKVIILDREMNLPDVLTHALSTLHAKVSHTVLVVDGATLGQLEDDTELMSLFCRVGCLCESVICCRVSPSQKALVVRSMRVTVPKAVTLAIGDGGNDIAMIQEAHVGIGIAGKEGMQAARSADYSIGQFRFLCTLLFVHGHWSYIRVSTFVLGTFYKCMVFYMTQAVYQCFDGFTGTSLYEGWTLSMYNTLFSSLPVIFLGIFEQDLKRATLIANPERYRIGQRNGAFNLAIFAEWILTAWVHAIVCALVPLATMGSFNVELEFGSLGTPQIYTVGVMGYLSVVIVVTTKIAYVENHNQTFLTHITAWLEIGAFLLYQIIYNFAYPLKYSREYAVHGAFIYTARNPSFWAIVIITCAICYLVSIPFFLIKRFFSTDALREFQIAEKNPAIMAAWQKEADAQIKGIVL</sequence>
<dbReference type="InterPro" id="IPR023298">
    <property type="entry name" value="ATPase_P-typ_TM_dom_sf"/>
</dbReference>
<dbReference type="SUPFAM" id="SSF56784">
    <property type="entry name" value="HAD-like"/>
    <property type="match status" value="1"/>
</dbReference>
<dbReference type="GO" id="GO:0005524">
    <property type="term" value="F:ATP binding"/>
    <property type="evidence" value="ECO:0007669"/>
    <property type="project" value="UniProtKB-UniRule"/>
</dbReference>
<dbReference type="InterPro" id="IPR023214">
    <property type="entry name" value="HAD_sf"/>
</dbReference>
<dbReference type="SUPFAM" id="SSF81665">
    <property type="entry name" value="Calcium ATPase, transmembrane domain M"/>
    <property type="match status" value="1"/>
</dbReference>